<dbReference type="Proteomes" id="UP001521184">
    <property type="component" value="Unassembled WGS sequence"/>
</dbReference>
<organism evidence="3 4">
    <name type="scientific">Diplodia intermedia</name>
    <dbReference type="NCBI Taxonomy" id="856260"/>
    <lineage>
        <taxon>Eukaryota</taxon>
        <taxon>Fungi</taxon>
        <taxon>Dikarya</taxon>
        <taxon>Ascomycota</taxon>
        <taxon>Pezizomycotina</taxon>
        <taxon>Dothideomycetes</taxon>
        <taxon>Dothideomycetes incertae sedis</taxon>
        <taxon>Botryosphaeriales</taxon>
        <taxon>Botryosphaeriaceae</taxon>
        <taxon>Diplodia</taxon>
    </lineage>
</organism>
<reference evidence="3 4" key="1">
    <citation type="journal article" date="2023" name="Plant Dis.">
        <title>First Report of Diplodia intermedia Causing Canker and Dieback Diseases on Apple Trees in Canada.</title>
        <authorList>
            <person name="Ellouze W."/>
            <person name="Ilyukhin E."/>
            <person name="Sulman M."/>
            <person name="Ali S."/>
        </authorList>
    </citation>
    <scope>NUCLEOTIDE SEQUENCE [LARGE SCALE GENOMIC DNA]</scope>
    <source>
        <strain evidence="3 4">M45-28</strain>
    </source>
</reference>
<evidence type="ECO:0000256" key="2">
    <source>
        <dbReference type="SAM" id="MobiDB-lite"/>
    </source>
</evidence>
<comment type="caution">
    <text evidence="3">The sequence shown here is derived from an EMBL/GenBank/DDBJ whole genome shotgun (WGS) entry which is preliminary data.</text>
</comment>
<keyword evidence="1" id="KW-0175">Coiled coil</keyword>
<feature type="region of interest" description="Disordered" evidence="2">
    <location>
        <begin position="306"/>
        <end position="326"/>
    </location>
</feature>
<evidence type="ECO:0000256" key="1">
    <source>
        <dbReference type="SAM" id="Coils"/>
    </source>
</evidence>
<dbReference type="EMBL" id="JAKEKT020000024">
    <property type="protein sequence ID" value="KAL1644249.1"/>
    <property type="molecule type" value="Genomic_DNA"/>
</dbReference>
<dbReference type="PANTHER" id="PTHR33488:SF2">
    <property type="entry name" value="EARLY ENDOSOME ANTIGEN 1-LIKE"/>
    <property type="match status" value="1"/>
</dbReference>
<protein>
    <submittedName>
        <fullName evidence="3">Uncharacterized protein</fullName>
    </submittedName>
</protein>
<sequence>MATDVEKYEQLRNREATRTAAQFSQEISDSLIRNHHWGTLLSAAPLALSFVGACQVVASSPAASGLKLRKPHNGFTHLQYESLQANLVYLVDIGRKTFLETETRMDKLVMHSRYLFSETGTVNRIIDALSDEQGAQKTLPACMVTLKSTVGECEGHLQAIEARFETWLDVAQELSQVATESERRPKHLSVSNTADFLDDTIDKRHENQDQVHSQKIHREFAEKEMKRKDDAVNEAQRRMLLAEDAFKQASKNIPSGWDVVGMSVVDVLSQSVFSIGGALVTALTPHKYVALGHSVFDTLKSTLMKEHHDDHDHPEGADPGAGRHDDPACMHLDNLLTYLSLLSSVVNNELPSTPQKDANSPGTIRTFLEIMDYDLPDNAAPGSYSYDAKYIVHEALEIIHDTQAAAKLQREISSSSVPIPREAWQKKVADLQARATSLKARKDNLEGMAAGAAPPRLKTKSKKRYEASQSIASLEVQREAYDASVTRLNQNLERISDIQLAIGKLQAENITLVSPGTQFSQGYKTDSLQEEIVRILRASISALSGLKEQITSLLRFFQGISAMVEFAARGPCRDLLETLETGIDRDETGAIAGITYRDFQKQVLLNTTLMIRGYFSVVFEVSRLYSQISREYIIPGINLIDSLGLSQNRDITNQRNKELEHYKKSAVQAIRELAEKKQQALLSRMDQRIGYLQESVPSLPKCPEKKAIEKVAEEEAARARFEAEQEGEFVDVAAHISTGHYNEDF</sequence>
<gene>
    <name evidence="3" type="ORF">SLS58_004529</name>
</gene>
<dbReference type="PANTHER" id="PTHR33488">
    <property type="entry name" value="ZGC:162509"/>
    <property type="match status" value="1"/>
</dbReference>
<keyword evidence="4" id="KW-1185">Reference proteome</keyword>
<feature type="coiled-coil region" evidence="1">
    <location>
        <begin position="421"/>
        <end position="491"/>
    </location>
</feature>
<accession>A0ABR3TTK3</accession>
<proteinExistence type="predicted"/>
<name>A0ABR3TTK3_9PEZI</name>
<feature type="coiled-coil region" evidence="1">
    <location>
        <begin position="218"/>
        <end position="252"/>
    </location>
</feature>
<evidence type="ECO:0000313" key="4">
    <source>
        <dbReference type="Proteomes" id="UP001521184"/>
    </source>
</evidence>
<evidence type="ECO:0000313" key="3">
    <source>
        <dbReference type="EMBL" id="KAL1644249.1"/>
    </source>
</evidence>